<organism evidence="2 3">
    <name type="scientific">Vespula germanica</name>
    <name type="common">German yellow jacket</name>
    <name type="synonym">Paravespula germanica</name>
    <dbReference type="NCBI Taxonomy" id="30212"/>
    <lineage>
        <taxon>Eukaryota</taxon>
        <taxon>Metazoa</taxon>
        <taxon>Ecdysozoa</taxon>
        <taxon>Arthropoda</taxon>
        <taxon>Hexapoda</taxon>
        <taxon>Insecta</taxon>
        <taxon>Pterygota</taxon>
        <taxon>Neoptera</taxon>
        <taxon>Endopterygota</taxon>
        <taxon>Hymenoptera</taxon>
        <taxon>Apocrita</taxon>
        <taxon>Aculeata</taxon>
        <taxon>Vespoidea</taxon>
        <taxon>Vespidae</taxon>
        <taxon>Vespinae</taxon>
        <taxon>Vespula</taxon>
    </lineage>
</organism>
<dbReference type="AlphaFoldDB" id="A0A834N1E9"/>
<dbReference type="InterPro" id="IPR012292">
    <property type="entry name" value="Globin/Proto"/>
</dbReference>
<dbReference type="InterPro" id="IPR044399">
    <property type="entry name" value="Mb-like_M"/>
</dbReference>
<evidence type="ECO:0000313" key="2">
    <source>
        <dbReference type="EMBL" id="KAF7391489.1"/>
    </source>
</evidence>
<evidence type="ECO:0008006" key="4">
    <source>
        <dbReference type="Google" id="ProtNLM"/>
    </source>
</evidence>
<reference evidence="2" key="1">
    <citation type="journal article" date="2020" name="G3 (Bethesda)">
        <title>High-Quality Assemblies for Three Invasive Social Wasps from the &lt;i&gt;Vespula&lt;/i&gt; Genus.</title>
        <authorList>
            <person name="Harrop T.W.R."/>
            <person name="Guhlin J."/>
            <person name="McLaughlin G.M."/>
            <person name="Permina E."/>
            <person name="Stockwell P."/>
            <person name="Gilligan J."/>
            <person name="Le Lec M.F."/>
            <person name="Gruber M.A.M."/>
            <person name="Quinn O."/>
            <person name="Lovegrove M."/>
            <person name="Duncan E.J."/>
            <person name="Remnant E.J."/>
            <person name="Van Eeckhoven J."/>
            <person name="Graham B."/>
            <person name="Knapp R.A."/>
            <person name="Langford K.W."/>
            <person name="Kronenberg Z."/>
            <person name="Press M.O."/>
            <person name="Eacker S.M."/>
            <person name="Wilson-Rankin E.E."/>
            <person name="Purcell J."/>
            <person name="Lester P.J."/>
            <person name="Dearden P.K."/>
        </authorList>
    </citation>
    <scope>NUCLEOTIDE SEQUENCE</scope>
    <source>
        <strain evidence="2">Linc-1</strain>
    </source>
</reference>
<dbReference type="Proteomes" id="UP000617340">
    <property type="component" value="Unassembled WGS sequence"/>
</dbReference>
<dbReference type="CDD" id="cd01040">
    <property type="entry name" value="Mb-like"/>
    <property type="match status" value="1"/>
</dbReference>
<dbReference type="EMBL" id="JACSDZ010000011">
    <property type="protein sequence ID" value="KAF7391489.1"/>
    <property type="molecule type" value="Genomic_DNA"/>
</dbReference>
<dbReference type="InterPro" id="IPR009050">
    <property type="entry name" value="Globin-like_sf"/>
</dbReference>
<dbReference type="Gene3D" id="1.10.490.10">
    <property type="entry name" value="Globins"/>
    <property type="match status" value="1"/>
</dbReference>
<sequence>MGIKQSRYESSSIENYYKLSHEEYSLIKQLWKEIENKPQYYGNLFFTSFLGTYPQYIKYYTLNQHIPLGVDVRLCAKFTLIMEAIGYLVVDVYRNRRQLDRLVGYVAMVHKDMRLDKEDMTNFEMSFLQYLERTFPTYMTGKCQKAMKLYLNSIVNGIVNKMEKFRHYEMTDTEIRPKSTMTYWNDRKKDWDMLLNMWSIDNSGLEQWLDPSIKNNSATADTSEIEDETIELPESKVEHNNNKNTVKFGKTTNDDKKQEFNKKDELDDKSWEYNRSTESKYHRESLEMSDRKVSAPWEQAYSSNMNPRERFRAFNIVREVIDPQDDPRILRTRLRSSRIVIQSNDRTFDEDDEEKAIAEHVEHRKFENTARERRREAKKFSFDLK</sequence>
<keyword evidence="3" id="KW-1185">Reference proteome</keyword>
<feature type="region of interest" description="Disordered" evidence="1">
    <location>
        <begin position="235"/>
        <end position="261"/>
    </location>
</feature>
<protein>
    <recommendedName>
        <fullName evidence="4">Globin family profile domain-containing protein</fullName>
    </recommendedName>
</protein>
<dbReference type="SUPFAM" id="SSF46458">
    <property type="entry name" value="Globin-like"/>
    <property type="match status" value="1"/>
</dbReference>
<proteinExistence type="predicted"/>
<evidence type="ECO:0000313" key="3">
    <source>
        <dbReference type="Proteomes" id="UP000617340"/>
    </source>
</evidence>
<accession>A0A834N1E9</accession>
<dbReference type="GO" id="GO:0019825">
    <property type="term" value="F:oxygen binding"/>
    <property type="evidence" value="ECO:0007669"/>
    <property type="project" value="InterPro"/>
</dbReference>
<feature type="compositionally biased region" description="Basic and acidic residues" evidence="1">
    <location>
        <begin position="252"/>
        <end position="261"/>
    </location>
</feature>
<evidence type="ECO:0000256" key="1">
    <source>
        <dbReference type="SAM" id="MobiDB-lite"/>
    </source>
</evidence>
<gene>
    <name evidence="2" type="ORF">HZH68_011032</name>
</gene>
<dbReference type="GO" id="GO:0020037">
    <property type="term" value="F:heme binding"/>
    <property type="evidence" value="ECO:0007669"/>
    <property type="project" value="InterPro"/>
</dbReference>
<comment type="caution">
    <text evidence="2">The sequence shown here is derived from an EMBL/GenBank/DDBJ whole genome shotgun (WGS) entry which is preliminary data.</text>
</comment>
<name>A0A834N1E9_VESGE</name>